<dbReference type="RefSeq" id="WP_073151359.1">
    <property type="nucleotide sequence ID" value="NZ_FQVL01000001.1"/>
</dbReference>
<dbReference type="GO" id="GO:0045121">
    <property type="term" value="C:membrane raft"/>
    <property type="evidence" value="ECO:0007669"/>
    <property type="project" value="UniProtKB-SubCell"/>
</dbReference>
<dbReference type="SUPFAM" id="SSF158472">
    <property type="entry name" value="HAMP domain-like"/>
    <property type="match status" value="1"/>
</dbReference>
<dbReference type="Gene3D" id="3.30.450.20">
    <property type="entry name" value="PAS domain"/>
    <property type="match status" value="1"/>
</dbReference>
<dbReference type="PRINTS" id="PR00344">
    <property type="entry name" value="BCTRLSENSOR"/>
</dbReference>
<dbReference type="PROSITE" id="PS50885">
    <property type="entry name" value="HAMP"/>
    <property type="match status" value="1"/>
</dbReference>
<dbReference type="OrthoDB" id="9813151at2"/>
<gene>
    <name evidence="19" type="ORF">SAMN05444392_101478</name>
</gene>
<evidence type="ECO:0000256" key="12">
    <source>
        <dbReference type="ARBA" id="ARBA00022989"/>
    </source>
</evidence>
<dbReference type="GO" id="GO:0005524">
    <property type="term" value="F:ATP binding"/>
    <property type="evidence" value="ECO:0007669"/>
    <property type="project" value="UniProtKB-KW"/>
</dbReference>
<dbReference type="CDD" id="cd06225">
    <property type="entry name" value="HAMP"/>
    <property type="match status" value="1"/>
</dbReference>
<evidence type="ECO:0000256" key="3">
    <source>
        <dbReference type="ARBA" id="ARBA00004651"/>
    </source>
</evidence>
<dbReference type="PROSITE" id="PS50109">
    <property type="entry name" value="HIS_KIN"/>
    <property type="match status" value="1"/>
</dbReference>
<accession>A0A1M4TI93</accession>
<feature type="transmembrane region" description="Helical" evidence="15">
    <location>
        <begin position="182"/>
        <end position="201"/>
    </location>
</feature>
<dbReference type="InterPro" id="IPR003594">
    <property type="entry name" value="HATPase_dom"/>
</dbReference>
<keyword evidence="11" id="KW-0067">ATP-binding</keyword>
<dbReference type="Pfam" id="PF00512">
    <property type="entry name" value="HisKA"/>
    <property type="match status" value="1"/>
</dbReference>
<dbReference type="CDD" id="cd00075">
    <property type="entry name" value="HATPase"/>
    <property type="match status" value="1"/>
</dbReference>
<keyword evidence="6" id="KW-0597">Phosphoprotein</keyword>
<organism evidence="19 20">
    <name type="scientific">Seinonella peptonophila</name>
    <dbReference type="NCBI Taxonomy" id="112248"/>
    <lineage>
        <taxon>Bacteria</taxon>
        <taxon>Bacillati</taxon>
        <taxon>Bacillota</taxon>
        <taxon>Bacilli</taxon>
        <taxon>Bacillales</taxon>
        <taxon>Thermoactinomycetaceae</taxon>
        <taxon>Seinonella</taxon>
    </lineage>
</organism>
<evidence type="ECO:0000256" key="2">
    <source>
        <dbReference type="ARBA" id="ARBA00004314"/>
    </source>
</evidence>
<feature type="domain" description="HAMP" evidence="18">
    <location>
        <begin position="203"/>
        <end position="257"/>
    </location>
</feature>
<keyword evidence="9" id="KW-0547">Nucleotide-binding</keyword>
<evidence type="ECO:0000256" key="14">
    <source>
        <dbReference type="ARBA" id="ARBA00023136"/>
    </source>
</evidence>
<evidence type="ECO:0000256" key="8">
    <source>
        <dbReference type="ARBA" id="ARBA00022692"/>
    </source>
</evidence>
<keyword evidence="12 15" id="KW-1133">Transmembrane helix</keyword>
<dbReference type="SMART" id="SM00304">
    <property type="entry name" value="HAMP"/>
    <property type="match status" value="1"/>
</dbReference>
<evidence type="ECO:0000256" key="15">
    <source>
        <dbReference type="SAM" id="Phobius"/>
    </source>
</evidence>
<dbReference type="Gene3D" id="3.30.565.10">
    <property type="entry name" value="Histidine kinase-like ATPase, C-terminal domain"/>
    <property type="match status" value="1"/>
</dbReference>
<dbReference type="InterPro" id="IPR004358">
    <property type="entry name" value="Sig_transdc_His_kin-like_C"/>
</dbReference>
<dbReference type="Proteomes" id="UP000184476">
    <property type="component" value="Unassembled WGS sequence"/>
</dbReference>
<dbReference type="InterPro" id="IPR003661">
    <property type="entry name" value="HisK_dim/P_dom"/>
</dbReference>
<keyword evidence="7" id="KW-0808">Transferase</keyword>
<dbReference type="SUPFAM" id="SSF47384">
    <property type="entry name" value="Homodimeric domain of signal transducing histidine kinase"/>
    <property type="match status" value="1"/>
</dbReference>
<keyword evidence="13" id="KW-0902">Two-component regulatory system</keyword>
<dbReference type="PANTHER" id="PTHR42878">
    <property type="entry name" value="TWO-COMPONENT HISTIDINE KINASE"/>
    <property type="match status" value="1"/>
</dbReference>
<evidence type="ECO:0000256" key="4">
    <source>
        <dbReference type="ARBA" id="ARBA00012438"/>
    </source>
</evidence>
<dbReference type="EMBL" id="FQVL01000001">
    <property type="protein sequence ID" value="SHE44138.1"/>
    <property type="molecule type" value="Genomic_DNA"/>
</dbReference>
<keyword evidence="10 19" id="KW-0418">Kinase</keyword>
<dbReference type="GO" id="GO:0030295">
    <property type="term" value="F:protein kinase activator activity"/>
    <property type="evidence" value="ECO:0007669"/>
    <property type="project" value="TreeGrafter"/>
</dbReference>
<dbReference type="Pfam" id="PF02518">
    <property type="entry name" value="HATPase_c"/>
    <property type="match status" value="1"/>
</dbReference>
<dbReference type="Pfam" id="PF08448">
    <property type="entry name" value="PAS_4"/>
    <property type="match status" value="1"/>
</dbReference>
<dbReference type="SMART" id="SM00388">
    <property type="entry name" value="HisKA"/>
    <property type="match status" value="1"/>
</dbReference>
<comment type="subcellular location">
    <subcellularLocation>
        <location evidence="3">Cell membrane</location>
        <topology evidence="3">Multi-pass membrane protein</topology>
    </subcellularLocation>
    <subcellularLocation>
        <location evidence="2">Membrane raft</location>
        <topology evidence="2">Multi-pass membrane protein</topology>
    </subcellularLocation>
</comment>
<dbReference type="Gene3D" id="1.10.287.130">
    <property type="match status" value="1"/>
</dbReference>
<protein>
    <recommendedName>
        <fullName evidence="4">histidine kinase</fullName>
        <ecNumber evidence="4">2.7.13.3</ecNumber>
    </recommendedName>
</protein>
<dbReference type="GO" id="GO:0007234">
    <property type="term" value="P:osmosensory signaling via phosphorelay pathway"/>
    <property type="evidence" value="ECO:0007669"/>
    <property type="project" value="TreeGrafter"/>
</dbReference>
<evidence type="ECO:0000256" key="13">
    <source>
        <dbReference type="ARBA" id="ARBA00023012"/>
    </source>
</evidence>
<dbReference type="GO" id="GO:0000155">
    <property type="term" value="F:phosphorelay sensor kinase activity"/>
    <property type="evidence" value="ECO:0007669"/>
    <property type="project" value="InterPro"/>
</dbReference>
<evidence type="ECO:0000256" key="6">
    <source>
        <dbReference type="ARBA" id="ARBA00022553"/>
    </source>
</evidence>
<evidence type="ECO:0000313" key="19">
    <source>
        <dbReference type="EMBL" id="SHE44138.1"/>
    </source>
</evidence>
<dbReference type="FunFam" id="1.10.287.130:FF:000001">
    <property type="entry name" value="Two-component sensor histidine kinase"/>
    <property type="match status" value="1"/>
</dbReference>
<dbReference type="SUPFAM" id="SSF55785">
    <property type="entry name" value="PYP-like sensor domain (PAS domain)"/>
    <property type="match status" value="1"/>
</dbReference>
<evidence type="ECO:0000259" key="17">
    <source>
        <dbReference type="PROSITE" id="PS50112"/>
    </source>
</evidence>
<feature type="transmembrane region" description="Helical" evidence="15">
    <location>
        <begin position="6"/>
        <end position="29"/>
    </location>
</feature>
<keyword evidence="14 15" id="KW-0472">Membrane</keyword>
<name>A0A1M4TI93_9BACL</name>
<dbReference type="InterPro" id="IPR036097">
    <property type="entry name" value="HisK_dim/P_sf"/>
</dbReference>
<dbReference type="AlphaFoldDB" id="A0A1M4TI93"/>
<evidence type="ECO:0000256" key="7">
    <source>
        <dbReference type="ARBA" id="ARBA00022679"/>
    </source>
</evidence>
<keyword evidence="20" id="KW-1185">Reference proteome</keyword>
<dbReference type="InterPro" id="IPR041328">
    <property type="entry name" value="HisK_sensor"/>
</dbReference>
<dbReference type="Gene3D" id="6.10.340.10">
    <property type="match status" value="1"/>
</dbReference>
<dbReference type="PROSITE" id="PS50112">
    <property type="entry name" value="PAS"/>
    <property type="match status" value="1"/>
</dbReference>
<dbReference type="CDD" id="cd00082">
    <property type="entry name" value="HisKA"/>
    <property type="match status" value="1"/>
</dbReference>
<feature type="domain" description="Histidine kinase" evidence="16">
    <location>
        <begin position="380"/>
        <end position="601"/>
    </location>
</feature>
<dbReference type="EC" id="2.7.13.3" evidence="4"/>
<dbReference type="PANTHER" id="PTHR42878:SF3">
    <property type="entry name" value="HISTIDINE PROTEIN KINASE SAES"/>
    <property type="match status" value="1"/>
</dbReference>
<dbReference type="STRING" id="112248.SAMN05444392_101478"/>
<dbReference type="GO" id="GO:0005886">
    <property type="term" value="C:plasma membrane"/>
    <property type="evidence" value="ECO:0007669"/>
    <property type="project" value="UniProtKB-SubCell"/>
</dbReference>
<keyword evidence="5" id="KW-1003">Cell membrane</keyword>
<dbReference type="InterPro" id="IPR005467">
    <property type="entry name" value="His_kinase_dom"/>
</dbReference>
<reference evidence="19 20" key="1">
    <citation type="submission" date="2016-11" db="EMBL/GenBank/DDBJ databases">
        <authorList>
            <person name="Jaros S."/>
            <person name="Januszkiewicz K."/>
            <person name="Wedrychowicz H."/>
        </authorList>
    </citation>
    <scope>NUCLEOTIDE SEQUENCE [LARGE SCALE GENOMIC DNA]</scope>
    <source>
        <strain evidence="19 20">DSM 44666</strain>
    </source>
</reference>
<dbReference type="SMART" id="SM00091">
    <property type="entry name" value="PAS"/>
    <property type="match status" value="1"/>
</dbReference>
<evidence type="ECO:0000256" key="9">
    <source>
        <dbReference type="ARBA" id="ARBA00022741"/>
    </source>
</evidence>
<dbReference type="InterPro" id="IPR003660">
    <property type="entry name" value="HAMP_dom"/>
</dbReference>
<dbReference type="InterPro" id="IPR013656">
    <property type="entry name" value="PAS_4"/>
</dbReference>
<proteinExistence type="predicted"/>
<comment type="catalytic activity">
    <reaction evidence="1">
        <text>ATP + protein L-histidine = ADP + protein N-phospho-L-histidine.</text>
        <dbReference type="EC" id="2.7.13.3"/>
    </reaction>
</comment>
<dbReference type="InterPro" id="IPR050351">
    <property type="entry name" value="BphY/WalK/GraS-like"/>
</dbReference>
<dbReference type="Pfam" id="PF18698">
    <property type="entry name" value="HisK_sensor"/>
    <property type="match status" value="1"/>
</dbReference>
<dbReference type="Pfam" id="PF00672">
    <property type="entry name" value="HAMP"/>
    <property type="match status" value="1"/>
</dbReference>
<dbReference type="SUPFAM" id="SSF55874">
    <property type="entry name" value="ATPase domain of HSP90 chaperone/DNA topoisomerase II/histidine kinase"/>
    <property type="match status" value="1"/>
</dbReference>
<dbReference type="InterPro" id="IPR036890">
    <property type="entry name" value="HATPase_C_sf"/>
</dbReference>
<evidence type="ECO:0000259" key="18">
    <source>
        <dbReference type="PROSITE" id="PS50885"/>
    </source>
</evidence>
<dbReference type="InterPro" id="IPR035965">
    <property type="entry name" value="PAS-like_dom_sf"/>
</dbReference>
<dbReference type="CDD" id="cd00130">
    <property type="entry name" value="PAS"/>
    <property type="match status" value="1"/>
</dbReference>
<evidence type="ECO:0000313" key="20">
    <source>
        <dbReference type="Proteomes" id="UP000184476"/>
    </source>
</evidence>
<dbReference type="FunFam" id="3.30.565.10:FF:000023">
    <property type="entry name" value="PAS domain-containing sensor histidine kinase"/>
    <property type="match status" value="1"/>
</dbReference>
<evidence type="ECO:0000256" key="5">
    <source>
        <dbReference type="ARBA" id="ARBA00022475"/>
    </source>
</evidence>
<dbReference type="SMART" id="SM00387">
    <property type="entry name" value="HATPase_c"/>
    <property type="match status" value="1"/>
</dbReference>
<evidence type="ECO:0000256" key="11">
    <source>
        <dbReference type="ARBA" id="ARBA00022840"/>
    </source>
</evidence>
<evidence type="ECO:0000256" key="10">
    <source>
        <dbReference type="ARBA" id="ARBA00022777"/>
    </source>
</evidence>
<feature type="domain" description="PAS" evidence="17">
    <location>
        <begin position="262"/>
        <end position="297"/>
    </location>
</feature>
<sequence>MIIRSIVGKLWLTIIVLVALVLSFFSLFLNMQVDKSYTLDHEKSLKQLATEMRTTLEHTSPKEQADYIKTMFQVSELFHTYVLILNRQGKIETSAAPSNHMNVALQKALMDQDQLKQIFRGETVVLNKKILLKNLNQLEPSWLAHNDVLMVATPYYHGKQLVGAIVLYQAQDQLSENDIKWWIFYSASIGIILTTVFAFFLSSRITQPLIQLKQAAEQMAKGKFSVRLPVRIHERDEIVDVSIAFNRMAGHLEDSIQMLSHEKEKISSVLQSMSDGVISLDAEGKVILTNPPAERLLELFNQTQRKEDQRYLPQPLDDLYQQVVAGSTQQRGDMEIQGNIFSVVMSPLYEREQVRGVVAVIRDVTEARRLNKLRKDFVTNVSHELRTPLAMLQGYSEALKDDVAETPEERREIALVINEESERMGRLVSELLDLASMEAGHISIDLQLVDIRELFVRMTRKFQSLAKEQGIILEQRLPEVIPEVRWDEDKIEQVLTNLLGNAIRHTPKDGHVNLSLLYEIGQNNVQLNVSDTGVGIPVEDIPFIFERFYKADKARTRNESGGTGLGLSIAKHLVTAHGGDIHVSSQLGKGTSFSVILPLEAKQQNSSS</sequence>
<evidence type="ECO:0000259" key="16">
    <source>
        <dbReference type="PROSITE" id="PS50109"/>
    </source>
</evidence>
<dbReference type="InterPro" id="IPR000014">
    <property type="entry name" value="PAS"/>
</dbReference>
<evidence type="ECO:0000256" key="1">
    <source>
        <dbReference type="ARBA" id="ARBA00000085"/>
    </source>
</evidence>
<dbReference type="GO" id="GO:0000156">
    <property type="term" value="F:phosphorelay response regulator activity"/>
    <property type="evidence" value="ECO:0007669"/>
    <property type="project" value="TreeGrafter"/>
</dbReference>
<keyword evidence="8 15" id="KW-0812">Transmembrane</keyword>